<accession>C0DAD6</accession>
<dbReference type="AlphaFoldDB" id="C0DAD6"/>
<proteinExistence type="predicted"/>
<sequence length="69" mass="7638">MVLFISLDGTNVNSYFKDGVTRDGRAAANGRQAVPSILYGFHGTSSRGTRDAHLPVPVHIRFYYMQIPP</sequence>
<dbReference type="EMBL" id="ACCJ01000535">
    <property type="protein sequence ID" value="EEG51652.1"/>
    <property type="molecule type" value="Genomic_DNA"/>
</dbReference>
<keyword evidence="2" id="KW-1185">Reference proteome</keyword>
<name>C0DAD6_9FIRM</name>
<organism evidence="1 2">
    <name type="scientific">[Clostridium] asparagiforme DSM 15981</name>
    <dbReference type="NCBI Taxonomy" id="518636"/>
    <lineage>
        <taxon>Bacteria</taxon>
        <taxon>Bacillati</taxon>
        <taxon>Bacillota</taxon>
        <taxon>Clostridia</taxon>
        <taxon>Lachnospirales</taxon>
        <taxon>Lachnospiraceae</taxon>
        <taxon>Enterocloster</taxon>
    </lineage>
</organism>
<evidence type="ECO:0000313" key="2">
    <source>
        <dbReference type="Proteomes" id="UP000004756"/>
    </source>
</evidence>
<dbReference type="Proteomes" id="UP000004756">
    <property type="component" value="Unassembled WGS sequence"/>
</dbReference>
<reference evidence="1 2" key="1">
    <citation type="submission" date="2009-01" db="EMBL/GenBank/DDBJ databases">
        <authorList>
            <person name="Fulton L."/>
            <person name="Clifton S."/>
            <person name="Fulton B."/>
            <person name="Xu J."/>
            <person name="Minx P."/>
            <person name="Pepin K.H."/>
            <person name="Johnson M."/>
            <person name="Bhonagiri V."/>
            <person name="Nash W.E."/>
            <person name="Mardis E.R."/>
            <person name="Wilson R.K."/>
        </authorList>
    </citation>
    <scope>NUCLEOTIDE SEQUENCE [LARGE SCALE GENOMIC DNA]</scope>
    <source>
        <strain evidence="1 2">DSM 15981</strain>
    </source>
</reference>
<gene>
    <name evidence="1" type="ORF">CLOSTASPAR_06239</name>
</gene>
<evidence type="ECO:0000313" key="1">
    <source>
        <dbReference type="EMBL" id="EEG51652.1"/>
    </source>
</evidence>
<protein>
    <submittedName>
        <fullName evidence="1">Uncharacterized protein</fullName>
    </submittedName>
</protein>
<reference evidence="1 2" key="2">
    <citation type="submission" date="2009-02" db="EMBL/GenBank/DDBJ databases">
        <title>Draft genome sequence of Clostridium asparagiforme (DSM 15981).</title>
        <authorList>
            <person name="Sudarsanam P."/>
            <person name="Ley R."/>
            <person name="Guruge J."/>
            <person name="Turnbaugh P.J."/>
            <person name="Mahowald M."/>
            <person name="Liep D."/>
            <person name="Gordon J."/>
        </authorList>
    </citation>
    <scope>NUCLEOTIDE SEQUENCE [LARGE SCALE GENOMIC DNA]</scope>
    <source>
        <strain evidence="1 2">DSM 15981</strain>
    </source>
</reference>
<comment type="caution">
    <text evidence="1">The sequence shown here is derived from an EMBL/GenBank/DDBJ whole genome shotgun (WGS) entry which is preliminary data.</text>
</comment>
<dbReference type="HOGENOM" id="CLU_2768396_0_0_9"/>